<comment type="caution">
    <text evidence="1">The sequence shown here is derived from an EMBL/GenBank/DDBJ whole genome shotgun (WGS) entry which is preliminary data.</text>
</comment>
<dbReference type="EMBL" id="JBHUFC010000006">
    <property type="protein sequence ID" value="MFD1788895.1"/>
    <property type="molecule type" value="Genomic_DNA"/>
</dbReference>
<dbReference type="InterPro" id="IPR038301">
    <property type="entry name" value="AraC-like_sf"/>
</dbReference>
<organism evidence="1 2">
    <name type="scientific">Sphingomonas floccifaciens</name>
    <dbReference type="NCBI Taxonomy" id="1844115"/>
    <lineage>
        <taxon>Bacteria</taxon>
        <taxon>Pseudomonadati</taxon>
        <taxon>Pseudomonadota</taxon>
        <taxon>Alphaproteobacteria</taxon>
        <taxon>Sphingomonadales</taxon>
        <taxon>Sphingomonadaceae</taxon>
        <taxon>Sphingomonas</taxon>
    </lineage>
</organism>
<dbReference type="Gene3D" id="1.10.8.930">
    <property type="entry name" value="Protein of unknown function DUF1465"/>
    <property type="match status" value="1"/>
</dbReference>
<evidence type="ECO:0000313" key="2">
    <source>
        <dbReference type="Proteomes" id="UP001597283"/>
    </source>
</evidence>
<dbReference type="Pfam" id="PF07323">
    <property type="entry name" value="DUF1465"/>
    <property type="match status" value="1"/>
</dbReference>
<dbReference type="RefSeq" id="WP_380941267.1">
    <property type="nucleotide sequence ID" value="NZ_JBHUFC010000006.1"/>
</dbReference>
<keyword evidence="2" id="KW-1185">Reference proteome</keyword>
<gene>
    <name evidence="1" type="ORF">ACFSC3_15120</name>
</gene>
<name>A0ABW4NFI3_9SPHN</name>
<accession>A0ABW4NFI3</accession>
<dbReference type="Proteomes" id="UP001597283">
    <property type="component" value="Unassembled WGS sequence"/>
</dbReference>
<reference evidence="2" key="1">
    <citation type="journal article" date="2019" name="Int. J. Syst. Evol. Microbiol.">
        <title>The Global Catalogue of Microorganisms (GCM) 10K type strain sequencing project: providing services to taxonomists for standard genome sequencing and annotation.</title>
        <authorList>
            <consortium name="The Broad Institute Genomics Platform"/>
            <consortium name="The Broad Institute Genome Sequencing Center for Infectious Disease"/>
            <person name="Wu L."/>
            <person name="Ma J."/>
        </authorList>
    </citation>
    <scope>NUCLEOTIDE SEQUENCE [LARGE SCALE GENOMIC DNA]</scope>
    <source>
        <strain evidence="2">Q85</strain>
    </source>
</reference>
<proteinExistence type="predicted"/>
<evidence type="ECO:0000313" key="1">
    <source>
        <dbReference type="EMBL" id="MFD1788895.1"/>
    </source>
</evidence>
<protein>
    <submittedName>
        <fullName evidence="1">DUF1465 family protein</fullName>
    </submittedName>
</protein>
<dbReference type="InterPro" id="IPR010848">
    <property type="entry name" value="DUF1465"/>
</dbReference>
<sequence length="154" mass="17202">MREVPHSRMHRRLIDSLYVESMLLADEARGYFDEGGRRDRESLDALSRVLFSCESMKVTTRLMHVIAWLLTQRAVAAGELPVKDALDPSRRLGDAPETDEAALSNLPDGARLLIGASIDLHRRVERFDIAQGRPKLVDSPARSIQDRLALALAS</sequence>